<feature type="chain" id="PRO_5045330236" description="DUF2059 domain-containing protein" evidence="1">
    <location>
        <begin position="22"/>
        <end position="293"/>
    </location>
</feature>
<keyword evidence="3" id="KW-1185">Reference proteome</keyword>
<keyword evidence="1" id="KW-0732">Signal</keyword>
<proteinExistence type="predicted"/>
<accession>A0ABT9HBF0</accession>
<organism evidence="2 3">
    <name type="scientific">Qipengyuania benthica</name>
    <dbReference type="NCBI Taxonomy" id="3067651"/>
    <lineage>
        <taxon>Bacteria</taxon>
        <taxon>Pseudomonadati</taxon>
        <taxon>Pseudomonadota</taxon>
        <taxon>Alphaproteobacteria</taxon>
        <taxon>Sphingomonadales</taxon>
        <taxon>Erythrobacteraceae</taxon>
        <taxon>Qipengyuania</taxon>
    </lineage>
</organism>
<feature type="signal peptide" evidence="1">
    <location>
        <begin position="1"/>
        <end position="21"/>
    </location>
</feature>
<comment type="caution">
    <text evidence="2">The sequence shown here is derived from an EMBL/GenBank/DDBJ whole genome shotgun (WGS) entry which is preliminary data.</text>
</comment>
<protein>
    <recommendedName>
        <fullName evidence="4">DUF2059 domain-containing protein</fullName>
    </recommendedName>
</protein>
<dbReference type="EMBL" id="JAVAIL010000005">
    <property type="protein sequence ID" value="MDP4540643.1"/>
    <property type="molecule type" value="Genomic_DNA"/>
</dbReference>
<dbReference type="Proteomes" id="UP001235664">
    <property type="component" value="Unassembled WGS sequence"/>
</dbReference>
<evidence type="ECO:0008006" key="4">
    <source>
        <dbReference type="Google" id="ProtNLM"/>
    </source>
</evidence>
<evidence type="ECO:0000313" key="2">
    <source>
        <dbReference type="EMBL" id="MDP4540643.1"/>
    </source>
</evidence>
<gene>
    <name evidence="2" type="ORF">Q9K01_13510</name>
</gene>
<name>A0ABT9HBF0_9SPHN</name>
<dbReference type="RefSeq" id="WP_305930647.1">
    <property type="nucleotide sequence ID" value="NZ_JAVAIL010000005.1"/>
</dbReference>
<evidence type="ECO:0000313" key="3">
    <source>
        <dbReference type="Proteomes" id="UP001235664"/>
    </source>
</evidence>
<reference evidence="2 3" key="1">
    <citation type="submission" date="2023-08" db="EMBL/GenBank/DDBJ databases">
        <title>genomic of DY56.</title>
        <authorList>
            <person name="Wang Y."/>
        </authorList>
    </citation>
    <scope>NUCLEOTIDE SEQUENCE [LARGE SCALE GENOMIC DNA]</scope>
    <source>
        <strain evidence="2 3">DY56-A-20</strain>
    </source>
</reference>
<evidence type="ECO:0000256" key="1">
    <source>
        <dbReference type="SAM" id="SignalP"/>
    </source>
</evidence>
<sequence>MTRSMVAAAALALLAPAGALAQDTAPPETEIEFGSAMEEAQAELTREFDQLGSLFGEIFAAEPLTAEEEARLPLAVAMADHVFPAGSFAVVMEESMAPMMTAMMARLTDDPAVAVYNATGVPTEDLAALEEEDLQEALALFDPHYRARSERIGQMVVTLMRDLFEAIEPAYREGLSRAFATRFEAGEMEELIGFFRTPVGGKFARQSLLVQYDPQMMAIVEQLGPAMGEVMPGMLEEIVAIAEAYPEGRRFGELAAAEKARAARLLGRSEAELEALQPAEEGDVELEQMGLTS</sequence>